<dbReference type="GO" id="GO:0000981">
    <property type="term" value="F:DNA-binding transcription factor activity, RNA polymerase II-specific"/>
    <property type="evidence" value="ECO:0007669"/>
    <property type="project" value="TreeGrafter"/>
</dbReference>
<dbReference type="Gene3D" id="1.10.10.60">
    <property type="entry name" value="Homeodomain-like"/>
    <property type="match status" value="3"/>
</dbReference>
<dbReference type="InterPro" id="IPR009057">
    <property type="entry name" value="Homeodomain-like_sf"/>
</dbReference>
<evidence type="ECO:0000313" key="8">
    <source>
        <dbReference type="Proteomes" id="UP000034291"/>
    </source>
</evidence>
<accession>A0A0F8UF87</accession>
<evidence type="ECO:0000256" key="2">
    <source>
        <dbReference type="ARBA" id="ARBA00023163"/>
    </source>
</evidence>
<evidence type="ECO:0000313" key="7">
    <source>
        <dbReference type="EMBL" id="KKK18223.1"/>
    </source>
</evidence>
<gene>
    <name evidence="7" type="ORF">ARAM_002975</name>
</gene>
<dbReference type="GO" id="GO:0005634">
    <property type="term" value="C:nucleus"/>
    <property type="evidence" value="ECO:0007669"/>
    <property type="project" value="TreeGrafter"/>
</dbReference>
<dbReference type="InterPro" id="IPR050560">
    <property type="entry name" value="MYB_TF"/>
</dbReference>
<evidence type="ECO:0000259" key="5">
    <source>
        <dbReference type="PROSITE" id="PS50090"/>
    </source>
</evidence>
<sequence>MGEARRRWTATEDTLLWELYQIQEKVPTGKCRKVNWNEIARQIPGRSNKDCRKRYYNRFTGGLRKGSWTPEEDERLTALVERYNYRWAMIAQKMETRNADQCSKRWHHCLNPELERSPWTDHEVCNETQNQQQEEPNIDGKQNQLLLAAVKTHGSSWKDIQKYHFPTRSANNIKNQYTILSRRITEAVPVRPCCDSSLLDVPRTKLPPTSNPTIQNGQTSREASQDAYSYCSLSSTPQLSAMDYMATIPDMPMNNLDFDAPLPFVQPDVSGQLAGYWPPQLLNGTASSDMVGCESSSMGYGVGVPPAAENSQPYFVEMEDSWNQRGSFERFPNINTAPGF</sequence>
<dbReference type="PROSITE" id="PS51294">
    <property type="entry name" value="HTH_MYB"/>
    <property type="match status" value="2"/>
</dbReference>
<organism evidence="7 8">
    <name type="scientific">Aspergillus rambellii</name>
    <dbReference type="NCBI Taxonomy" id="308745"/>
    <lineage>
        <taxon>Eukaryota</taxon>
        <taxon>Fungi</taxon>
        <taxon>Dikarya</taxon>
        <taxon>Ascomycota</taxon>
        <taxon>Pezizomycotina</taxon>
        <taxon>Eurotiomycetes</taxon>
        <taxon>Eurotiomycetidae</taxon>
        <taxon>Eurotiales</taxon>
        <taxon>Aspergillaceae</taxon>
        <taxon>Aspergillus</taxon>
        <taxon>Aspergillus subgen. Nidulantes</taxon>
    </lineage>
</organism>
<feature type="domain" description="Myb-like" evidence="5">
    <location>
        <begin position="60"/>
        <end position="110"/>
    </location>
</feature>
<feature type="region of interest" description="Disordered" evidence="4">
    <location>
        <begin position="199"/>
        <end position="222"/>
    </location>
</feature>
<keyword evidence="1" id="KW-0805">Transcription regulation</keyword>
<dbReference type="CDD" id="cd00167">
    <property type="entry name" value="SANT"/>
    <property type="match status" value="3"/>
</dbReference>
<dbReference type="PANTHER" id="PTHR45614">
    <property type="entry name" value="MYB PROTEIN-RELATED"/>
    <property type="match status" value="1"/>
</dbReference>
<dbReference type="PROSITE" id="PS50090">
    <property type="entry name" value="MYB_LIKE"/>
    <property type="match status" value="2"/>
</dbReference>
<feature type="domain" description="HTH myb-type" evidence="6">
    <location>
        <begin position="1"/>
        <end position="59"/>
    </location>
</feature>
<feature type="domain" description="Myb-like" evidence="5">
    <location>
        <begin position="1"/>
        <end position="59"/>
    </location>
</feature>
<name>A0A0F8UF87_9EURO</name>
<dbReference type="STRING" id="308745.A0A0F8UF87"/>
<keyword evidence="2" id="KW-0804">Transcription</keyword>
<feature type="compositionally biased region" description="Polar residues" evidence="4">
    <location>
        <begin position="207"/>
        <end position="222"/>
    </location>
</feature>
<dbReference type="OrthoDB" id="2143914at2759"/>
<evidence type="ECO:0000256" key="3">
    <source>
        <dbReference type="ARBA" id="ARBA00023242"/>
    </source>
</evidence>
<dbReference type="InterPro" id="IPR001005">
    <property type="entry name" value="SANT/Myb"/>
</dbReference>
<dbReference type="FunFam" id="1.10.10.60:FF:000016">
    <property type="entry name" value="Transcriptional activator Myb isoform A"/>
    <property type="match status" value="1"/>
</dbReference>
<dbReference type="EMBL" id="JZBS01002536">
    <property type="protein sequence ID" value="KKK18223.1"/>
    <property type="molecule type" value="Genomic_DNA"/>
</dbReference>
<evidence type="ECO:0000256" key="4">
    <source>
        <dbReference type="SAM" id="MobiDB-lite"/>
    </source>
</evidence>
<proteinExistence type="predicted"/>
<keyword evidence="3" id="KW-0539">Nucleus</keyword>
<dbReference type="SMART" id="SM00717">
    <property type="entry name" value="SANT"/>
    <property type="match status" value="3"/>
</dbReference>
<dbReference type="Pfam" id="PF00249">
    <property type="entry name" value="Myb_DNA-binding"/>
    <property type="match status" value="2"/>
</dbReference>
<reference evidence="7 8" key="1">
    <citation type="submission" date="2015-02" db="EMBL/GenBank/DDBJ databases">
        <title>Draft Genome Sequences of Two Closely-Related Aflatoxigenic Aspergillus Species Obtained from the Cote d'Ivoire.</title>
        <authorList>
            <person name="Moore G.G."/>
            <person name="Beltz S.B."/>
            <person name="Mack B.M."/>
        </authorList>
    </citation>
    <scope>NUCLEOTIDE SEQUENCE [LARGE SCALE GENOMIC DNA]</scope>
    <source>
        <strain evidence="7 8">SRRC1468</strain>
    </source>
</reference>
<dbReference type="GO" id="GO:0000978">
    <property type="term" value="F:RNA polymerase II cis-regulatory region sequence-specific DNA binding"/>
    <property type="evidence" value="ECO:0007669"/>
    <property type="project" value="TreeGrafter"/>
</dbReference>
<dbReference type="FunFam" id="1.10.10.60:FF:000640">
    <property type="entry name" value="Putative Myb-like transcription factor"/>
    <property type="match status" value="1"/>
</dbReference>
<dbReference type="PANTHER" id="PTHR45614:SF199">
    <property type="entry name" value="MYB-LIKE TRANSCRIPTION FACTOR (EUROFUNG)-RELATED"/>
    <property type="match status" value="1"/>
</dbReference>
<keyword evidence="8" id="KW-1185">Reference proteome</keyword>
<feature type="domain" description="HTH myb-type" evidence="6">
    <location>
        <begin position="63"/>
        <end position="114"/>
    </location>
</feature>
<evidence type="ECO:0000256" key="1">
    <source>
        <dbReference type="ARBA" id="ARBA00023015"/>
    </source>
</evidence>
<dbReference type="InterPro" id="IPR017930">
    <property type="entry name" value="Myb_dom"/>
</dbReference>
<dbReference type="Proteomes" id="UP000034291">
    <property type="component" value="Unassembled WGS sequence"/>
</dbReference>
<dbReference type="Pfam" id="PF13921">
    <property type="entry name" value="Myb_DNA-bind_6"/>
    <property type="match status" value="1"/>
</dbReference>
<dbReference type="AlphaFoldDB" id="A0A0F8UF87"/>
<comment type="caution">
    <text evidence="7">The sequence shown here is derived from an EMBL/GenBank/DDBJ whole genome shotgun (WGS) entry which is preliminary data.</text>
</comment>
<dbReference type="SUPFAM" id="SSF46689">
    <property type="entry name" value="Homeodomain-like"/>
    <property type="match status" value="2"/>
</dbReference>
<evidence type="ECO:0000259" key="6">
    <source>
        <dbReference type="PROSITE" id="PS51294"/>
    </source>
</evidence>
<protein>
    <submittedName>
        <fullName evidence="7">Uncharacterized protein</fullName>
    </submittedName>
</protein>